<evidence type="ECO:0000313" key="1">
    <source>
        <dbReference type="EMBL" id="KAF4746984.1"/>
    </source>
</evidence>
<keyword evidence="2" id="KW-1185">Reference proteome</keyword>
<feature type="non-terminal residue" evidence="1">
    <location>
        <position position="1"/>
    </location>
</feature>
<dbReference type="InterPro" id="IPR012292">
    <property type="entry name" value="Globin/Proto"/>
</dbReference>
<gene>
    <name evidence="1" type="ORF">FOZ63_023983</name>
</gene>
<name>A0A7J6TNS1_PEROL</name>
<comment type="caution">
    <text evidence="1">The sequence shown here is derived from an EMBL/GenBank/DDBJ whole genome shotgun (WGS) entry which is preliminary data.</text>
</comment>
<reference evidence="1 2" key="1">
    <citation type="submission" date="2020-04" db="EMBL/GenBank/DDBJ databases">
        <title>Perkinsus olseni comparative genomics.</title>
        <authorList>
            <person name="Bogema D.R."/>
        </authorList>
    </citation>
    <scope>NUCLEOTIDE SEQUENCE [LARGE SCALE GENOMIC DNA]</scope>
    <source>
        <strain evidence="1 2">ATCC PRA-207</strain>
    </source>
</reference>
<dbReference type="Proteomes" id="UP000553632">
    <property type="component" value="Unassembled WGS sequence"/>
</dbReference>
<proteinExistence type="predicted"/>
<dbReference type="GO" id="GO:0020037">
    <property type="term" value="F:heme binding"/>
    <property type="evidence" value="ECO:0007669"/>
    <property type="project" value="InterPro"/>
</dbReference>
<evidence type="ECO:0000313" key="2">
    <source>
        <dbReference type="Proteomes" id="UP000553632"/>
    </source>
</evidence>
<protein>
    <submittedName>
        <fullName evidence="1">Uncharacterized protein</fullName>
    </submittedName>
</protein>
<dbReference type="GO" id="GO:0019825">
    <property type="term" value="F:oxygen binding"/>
    <property type="evidence" value="ECO:0007669"/>
    <property type="project" value="InterPro"/>
</dbReference>
<dbReference type="EMBL" id="JABANO010009369">
    <property type="protein sequence ID" value="KAF4746984.1"/>
    <property type="molecule type" value="Genomic_DNA"/>
</dbReference>
<dbReference type="AlphaFoldDB" id="A0A7J6TNS1"/>
<organism evidence="1 2">
    <name type="scientific">Perkinsus olseni</name>
    <name type="common">Perkinsus atlanticus</name>
    <dbReference type="NCBI Taxonomy" id="32597"/>
    <lineage>
        <taxon>Eukaryota</taxon>
        <taxon>Sar</taxon>
        <taxon>Alveolata</taxon>
        <taxon>Perkinsozoa</taxon>
        <taxon>Perkinsea</taxon>
        <taxon>Perkinsida</taxon>
        <taxon>Perkinsidae</taxon>
        <taxon>Perkinsus</taxon>
    </lineage>
</organism>
<dbReference type="Gene3D" id="1.10.490.10">
    <property type="entry name" value="Globins"/>
    <property type="match status" value="1"/>
</dbReference>
<sequence>SDLATVHRDLGLNDYILDCFLMNFEKALNSVGVNEESVDEVMVTLEGFRSGSKG</sequence>
<accession>A0A7J6TNS1</accession>